<evidence type="ECO:0000256" key="1">
    <source>
        <dbReference type="SAM" id="MobiDB-lite"/>
    </source>
</evidence>
<name>A0A3L8Q3C5_CHLGU</name>
<protein>
    <submittedName>
        <fullName evidence="2">Uncharacterized protein</fullName>
    </submittedName>
</protein>
<feature type="region of interest" description="Disordered" evidence="1">
    <location>
        <begin position="1"/>
        <end position="28"/>
    </location>
</feature>
<keyword evidence="3" id="KW-1185">Reference proteome</keyword>
<dbReference type="EMBL" id="QUSF01014482">
    <property type="protein sequence ID" value="RLV61910.1"/>
    <property type="molecule type" value="Genomic_DNA"/>
</dbReference>
<sequence length="101" mass="10895">MCPYMSPHVPRCPHVPPGALTMSGSQRDSHMPYICSEQVPLSTKSSVTMGQPMRSSEQRKGRRLPGSSPAITGSAGWAASLRPWGDLPVPLGPSLSFWDHP</sequence>
<reference evidence="2 3" key="1">
    <citation type="journal article" date="2018" name="Proc. R. Soc. B">
        <title>A non-coding region near Follistatin controls head colour polymorphism in the Gouldian finch.</title>
        <authorList>
            <person name="Toomey M.B."/>
            <person name="Marques C.I."/>
            <person name="Andrade P."/>
            <person name="Araujo P.M."/>
            <person name="Sabatino S."/>
            <person name="Gazda M.A."/>
            <person name="Afonso S."/>
            <person name="Lopes R.J."/>
            <person name="Corbo J.C."/>
            <person name="Carneiro M."/>
        </authorList>
    </citation>
    <scope>NUCLEOTIDE SEQUENCE [LARGE SCALE GENOMIC DNA]</scope>
    <source>
        <strain evidence="2">Red01</strain>
        <tissue evidence="2">Muscle</tissue>
    </source>
</reference>
<accession>A0A3L8Q3C5</accession>
<dbReference type="Proteomes" id="UP000276834">
    <property type="component" value="Unassembled WGS sequence"/>
</dbReference>
<feature type="region of interest" description="Disordered" evidence="1">
    <location>
        <begin position="42"/>
        <end position="101"/>
    </location>
</feature>
<feature type="compositionally biased region" description="Polar residues" evidence="1">
    <location>
        <begin position="42"/>
        <end position="55"/>
    </location>
</feature>
<dbReference type="AlphaFoldDB" id="A0A3L8Q3C5"/>
<comment type="caution">
    <text evidence="2">The sequence shown here is derived from an EMBL/GenBank/DDBJ whole genome shotgun (WGS) entry which is preliminary data.</text>
</comment>
<gene>
    <name evidence="2" type="ORF">DV515_00019889</name>
</gene>
<proteinExistence type="predicted"/>
<evidence type="ECO:0000313" key="2">
    <source>
        <dbReference type="EMBL" id="RLV61910.1"/>
    </source>
</evidence>
<organism evidence="2 3">
    <name type="scientific">Chloebia gouldiae</name>
    <name type="common">Gouldian finch</name>
    <name type="synonym">Erythrura gouldiae</name>
    <dbReference type="NCBI Taxonomy" id="44316"/>
    <lineage>
        <taxon>Eukaryota</taxon>
        <taxon>Metazoa</taxon>
        <taxon>Chordata</taxon>
        <taxon>Craniata</taxon>
        <taxon>Vertebrata</taxon>
        <taxon>Euteleostomi</taxon>
        <taxon>Archelosauria</taxon>
        <taxon>Archosauria</taxon>
        <taxon>Dinosauria</taxon>
        <taxon>Saurischia</taxon>
        <taxon>Theropoda</taxon>
        <taxon>Coelurosauria</taxon>
        <taxon>Aves</taxon>
        <taxon>Neognathae</taxon>
        <taxon>Neoaves</taxon>
        <taxon>Telluraves</taxon>
        <taxon>Australaves</taxon>
        <taxon>Passeriformes</taxon>
        <taxon>Passeroidea</taxon>
        <taxon>Passeridae</taxon>
        <taxon>Chloebia</taxon>
    </lineage>
</organism>
<evidence type="ECO:0000313" key="3">
    <source>
        <dbReference type="Proteomes" id="UP000276834"/>
    </source>
</evidence>